<dbReference type="InterPro" id="IPR008915">
    <property type="entry name" value="Peptidase_M50"/>
</dbReference>
<keyword evidence="4 7" id="KW-0812">Transmembrane</keyword>
<evidence type="ECO:0000313" key="9">
    <source>
        <dbReference type="EMBL" id="OXZ36655.1"/>
    </source>
</evidence>
<feature type="transmembrane region" description="Helical" evidence="7">
    <location>
        <begin position="114"/>
        <end position="135"/>
    </location>
</feature>
<proteinExistence type="inferred from homology"/>
<evidence type="ECO:0000256" key="3">
    <source>
        <dbReference type="ARBA" id="ARBA00007931"/>
    </source>
</evidence>
<dbReference type="Pfam" id="PF02163">
    <property type="entry name" value="Peptidase_M50"/>
    <property type="match status" value="1"/>
</dbReference>
<comment type="caution">
    <text evidence="9">The sequence shown here is derived from an EMBL/GenBank/DDBJ whole genome shotgun (WGS) entry which is preliminary data.</text>
</comment>
<keyword evidence="6 7" id="KW-0472">Membrane</keyword>
<evidence type="ECO:0000313" key="10">
    <source>
        <dbReference type="Proteomes" id="UP000215361"/>
    </source>
</evidence>
<gene>
    <name evidence="9" type="ORF">B9N56_08345</name>
</gene>
<evidence type="ECO:0000256" key="4">
    <source>
        <dbReference type="ARBA" id="ARBA00022692"/>
    </source>
</evidence>
<comment type="cofactor">
    <cofactor evidence="1">
        <name>Zn(2+)</name>
        <dbReference type="ChEBI" id="CHEBI:29105"/>
    </cofactor>
</comment>
<accession>A0A233VW71</accession>
<organism evidence="9 10">
    <name type="scientific">Finegoldia magna</name>
    <name type="common">Peptostreptococcus magnus</name>
    <dbReference type="NCBI Taxonomy" id="1260"/>
    <lineage>
        <taxon>Bacteria</taxon>
        <taxon>Bacillati</taxon>
        <taxon>Bacillota</taxon>
        <taxon>Tissierellia</taxon>
        <taxon>Tissierellales</taxon>
        <taxon>Peptoniphilaceae</taxon>
        <taxon>Finegoldia</taxon>
    </lineage>
</organism>
<evidence type="ECO:0000259" key="8">
    <source>
        <dbReference type="Pfam" id="PF02163"/>
    </source>
</evidence>
<protein>
    <recommendedName>
        <fullName evidence="8">Peptidase M50 domain-containing protein</fullName>
    </recommendedName>
</protein>
<evidence type="ECO:0000256" key="1">
    <source>
        <dbReference type="ARBA" id="ARBA00001947"/>
    </source>
</evidence>
<evidence type="ECO:0000256" key="7">
    <source>
        <dbReference type="SAM" id="Phobius"/>
    </source>
</evidence>
<feature type="domain" description="Peptidase M50" evidence="8">
    <location>
        <begin position="17"/>
        <end position="102"/>
    </location>
</feature>
<keyword evidence="5 7" id="KW-1133">Transmembrane helix</keyword>
<evidence type="ECO:0000256" key="6">
    <source>
        <dbReference type="ARBA" id="ARBA00023136"/>
    </source>
</evidence>
<dbReference type="CDD" id="cd05709">
    <property type="entry name" value="S2P-M50"/>
    <property type="match status" value="1"/>
</dbReference>
<dbReference type="GO" id="GO:0006508">
    <property type="term" value="P:proteolysis"/>
    <property type="evidence" value="ECO:0007669"/>
    <property type="project" value="InterPro"/>
</dbReference>
<dbReference type="EMBL" id="NDYI01000024">
    <property type="protein sequence ID" value="OXZ36655.1"/>
    <property type="molecule type" value="Genomic_DNA"/>
</dbReference>
<evidence type="ECO:0000256" key="5">
    <source>
        <dbReference type="ARBA" id="ARBA00022989"/>
    </source>
</evidence>
<comment type="subcellular location">
    <subcellularLocation>
        <location evidence="2">Membrane</location>
        <topology evidence="2">Multi-pass membrane protein</topology>
    </subcellularLocation>
</comment>
<evidence type="ECO:0000256" key="2">
    <source>
        <dbReference type="ARBA" id="ARBA00004141"/>
    </source>
</evidence>
<name>A0A233VW71_FINMA</name>
<dbReference type="Proteomes" id="UP000215361">
    <property type="component" value="Unassembled WGS sequence"/>
</dbReference>
<feature type="transmembrane region" description="Helical" evidence="7">
    <location>
        <begin position="81"/>
        <end position="102"/>
    </location>
</feature>
<comment type="similarity">
    <text evidence="3">Belongs to the peptidase M50B family.</text>
</comment>
<dbReference type="RefSeq" id="WP_094203035.1">
    <property type="nucleotide sequence ID" value="NZ_NDYI01000024.1"/>
</dbReference>
<dbReference type="AlphaFoldDB" id="A0A233VW71"/>
<sequence>MLNTLMIVVISYFVYQVSQILHEMGHAIAYRVVYKSKKWRIETGRGKEIFKSKRIKICLSLADGVCYFDDDYEDWYYKKNLIVFLAGPFVNIILFICMIPFIYDINHSADVGSFYRNIVFITFYINLWKAFFSLLPKEYEGARAKQSDGLQCLNAIKGMKKTTKI</sequence>
<reference evidence="10" key="1">
    <citation type="submission" date="2017-04" db="EMBL/GenBank/DDBJ databases">
        <title>Finegoldia magna isolated from orthopedic joint implant-associated infections.</title>
        <authorList>
            <person name="Bjorklund S."/>
            <person name="Bruggemann H."/>
            <person name="Jensen A."/>
            <person name="Hellmark B."/>
            <person name="Soderquist B."/>
        </authorList>
    </citation>
    <scope>NUCLEOTIDE SEQUENCE [LARGE SCALE GENOMIC DNA]</scope>
    <source>
        <strain evidence="10">08T492</strain>
    </source>
</reference>
<dbReference type="GO" id="GO:0016020">
    <property type="term" value="C:membrane"/>
    <property type="evidence" value="ECO:0007669"/>
    <property type="project" value="UniProtKB-SubCell"/>
</dbReference>